<organism evidence="1 2">
    <name type="scientific">Lachnoanaerobaculum orale</name>
    <dbReference type="NCBI Taxonomy" id="979627"/>
    <lineage>
        <taxon>Bacteria</taxon>
        <taxon>Bacillati</taxon>
        <taxon>Bacillota</taxon>
        <taxon>Clostridia</taxon>
        <taxon>Lachnospirales</taxon>
        <taxon>Lachnospiraceae</taxon>
        <taxon>Lachnoanaerobaculum</taxon>
    </lineage>
</organism>
<dbReference type="NCBIfam" id="TIGR01784">
    <property type="entry name" value="T_den_put_tspse"/>
    <property type="match status" value="1"/>
</dbReference>
<name>A0A3P3Q0W7_9FIRM</name>
<comment type="caution">
    <text evidence="1">The sequence shown here is derived from an EMBL/GenBank/DDBJ whole genome shotgun (WGS) entry which is preliminary data.</text>
</comment>
<dbReference type="AlphaFoldDB" id="A0A3P3Q0W7"/>
<dbReference type="Pfam" id="PF12784">
    <property type="entry name" value="PDDEXK_2"/>
    <property type="match status" value="1"/>
</dbReference>
<dbReference type="Proteomes" id="UP000276982">
    <property type="component" value="Unassembled WGS sequence"/>
</dbReference>
<reference evidence="1 2" key="1">
    <citation type="submission" date="2018-11" db="EMBL/GenBank/DDBJ databases">
        <title>Genome sequencing of Lachnoanaerobaculum orale DSM 24553T.</title>
        <authorList>
            <person name="Kook J.-K."/>
            <person name="Park S.-N."/>
            <person name="Lim Y.K."/>
        </authorList>
    </citation>
    <scope>NUCLEOTIDE SEQUENCE [LARGE SCALE GENOMIC DNA]</scope>
    <source>
        <strain evidence="1 2">DSM 24553</strain>
    </source>
</reference>
<gene>
    <name evidence="1" type="ORF">EHW90_10350</name>
</gene>
<dbReference type="EMBL" id="RRCM01000002">
    <property type="protein sequence ID" value="RRJ14099.1"/>
    <property type="molecule type" value="Genomic_DNA"/>
</dbReference>
<dbReference type="RefSeq" id="WP_124952704.1">
    <property type="nucleotide sequence ID" value="NZ_RRCM01000002.1"/>
</dbReference>
<dbReference type="PANTHER" id="PTHR41317">
    <property type="entry name" value="PD-(D_E)XK NUCLEASE FAMILY TRANSPOSASE"/>
    <property type="match status" value="1"/>
</dbReference>
<protein>
    <submittedName>
        <fullName evidence="1">Rpn family recombination-promoting nuclease/putative transposase</fullName>
    </submittedName>
</protein>
<evidence type="ECO:0000313" key="2">
    <source>
        <dbReference type="Proteomes" id="UP000276982"/>
    </source>
</evidence>
<dbReference type="InterPro" id="IPR010106">
    <property type="entry name" value="RpnA"/>
</dbReference>
<keyword evidence="2" id="KW-1185">Reference proteome</keyword>
<evidence type="ECO:0000313" key="1">
    <source>
        <dbReference type="EMBL" id="RRJ14099.1"/>
    </source>
</evidence>
<accession>A0A3P3Q0W7</accession>
<proteinExistence type="predicted"/>
<dbReference type="PANTHER" id="PTHR41317:SF1">
    <property type="entry name" value="PD-(D_E)XK NUCLEASE FAMILY TRANSPOSASE"/>
    <property type="match status" value="1"/>
</dbReference>
<sequence length="283" mass="33206">MSDRSIQKFKEYVQKLNPIDDIIFRKMAENREFCEEILRTFLQDYHLKVLNNKSQYAITSIERRSVILDAYCELRDGRRVNIEVQNADNVNHQKRVRYYSSVLTTSLMKKGESFDNVPEVCMIYICNFDIFKENKSSYLIKRVIDGSNREVDNGFKEIYISANINDGTTLSELMGVFTKDDCYSENFPVTSKMKYDFKYVKEGNKMTDAMKELYDIFKEESKDKWIKEGRREGRREGIKEGRKEGVINTLLMLAKDGIISVEDAAKRANISVSMFQKYLNEKM</sequence>